<accession>A0A2K3JRP7</accession>
<dbReference type="Proteomes" id="UP000236291">
    <property type="component" value="Unassembled WGS sequence"/>
</dbReference>
<name>A0A2K3JRP7_TRIPR</name>
<organism evidence="1 2">
    <name type="scientific">Trifolium pratense</name>
    <name type="common">Red clover</name>
    <dbReference type="NCBI Taxonomy" id="57577"/>
    <lineage>
        <taxon>Eukaryota</taxon>
        <taxon>Viridiplantae</taxon>
        <taxon>Streptophyta</taxon>
        <taxon>Embryophyta</taxon>
        <taxon>Tracheophyta</taxon>
        <taxon>Spermatophyta</taxon>
        <taxon>Magnoliopsida</taxon>
        <taxon>eudicotyledons</taxon>
        <taxon>Gunneridae</taxon>
        <taxon>Pentapetalae</taxon>
        <taxon>rosids</taxon>
        <taxon>fabids</taxon>
        <taxon>Fabales</taxon>
        <taxon>Fabaceae</taxon>
        <taxon>Papilionoideae</taxon>
        <taxon>50 kb inversion clade</taxon>
        <taxon>NPAAA clade</taxon>
        <taxon>Hologalegina</taxon>
        <taxon>IRL clade</taxon>
        <taxon>Trifolieae</taxon>
        <taxon>Trifolium</taxon>
    </lineage>
</organism>
<evidence type="ECO:0000313" key="2">
    <source>
        <dbReference type="Proteomes" id="UP000236291"/>
    </source>
</evidence>
<dbReference type="EMBL" id="ASHM01120582">
    <property type="protein sequence ID" value="PNX56700.1"/>
    <property type="molecule type" value="Genomic_DNA"/>
</dbReference>
<sequence>MICLSSSRSGWRGCEGVSIESVTRWSLVVVCGKGTCKNVSTLML</sequence>
<feature type="non-terminal residue" evidence="1">
    <location>
        <position position="44"/>
    </location>
</feature>
<protein>
    <submittedName>
        <fullName evidence="1">Uncharacterized protein</fullName>
    </submittedName>
</protein>
<gene>
    <name evidence="1" type="ORF">L195_g058336</name>
</gene>
<evidence type="ECO:0000313" key="1">
    <source>
        <dbReference type="EMBL" id="PNX56700.1"/>
    </source>
</evidence>
<comment type="caution">
    <text evidence="1">The sequence shown here is derived from an EMBL/GenBank/DDBJ whole genome shotgun (WGS) entry which is preliminary data.</text>
</comment>
<dbReference type="AlphaFoldDB" id="A0A2K3JRP7"/>
<reference evidence="1 2" key="1">
    <citation type="journal article" date="2014" name="Am. J. Bot.">
        <title>Genome assembly and annotation for red clover (Trifolium pratense; Fabaceae).</title>
        <authorList>
            <person name="Istvanek J."/>
            <person name="Jaros M."/>
            <person name="Krenek A."/>
            <person name="Repkova J."/>
        </authorList>
    </citation>
    <scope>NUCLEOTIDE SEQUENCE [LARGE SCALE GENOMIC DNA]</scope>
    <source>
        <strain evidence="2">cv. Tatra</strain>
        <tissue evidence="1">Young leaves</tissue>
    </source>
</reference>
<reference evidence="1 2" key="2">
    <citation type="journal article" date="2017" name="Front. Plant Sci.">
        <title>Gene Classification and Mining of Molecular Markers Useful in Red Clover (Trifolium pratense) Breeding.</title>
        <authorList>
            <person name="Istvanek J."/>
            <person name="Dluhosova J."/>
            <person name="Dluhos P."/>
            <person name="Patkova L."/>
            <person name="Nedelnik J."/>
            <person name="Repkova J."/>
        </authorList>
    </citation>
    <scope>NUCLEOTIDE SEQUENCE [LARGE SCALE GENOMIC DNA]</scope>
    <source>
        <strain evidence="2">cv. Tatra</strain>
        <tissue evidence="1">Young leaves</tissue>
    </source>
</reference>
<proteinExistence type="predicted"/>